<dbReference type="AlphaFoldDB" id="A0A017TEH8"/>
<comment type="caution">
    <text evidence="1">The sequence shown here is derived from an EMBL/GenBank/DDBJ whole genome shotgun (WGS) entry which is preliminary data.</text>
</comment>
<sequence length="37" mass="4245">MGPRIYDPKLGRFLTPDPVVAHPWCYRSSSMRPEARG</sequence>
<gene>
    <name evidence="1" type="ORF">CAP_0806</name>
</gene>
<dbReference type="EMBL" id="ASRX01000011">
    <property type="protein sequence ID" value="EYF07327.1"/>
    <property type="molecule type" value="Genomic_DNA"/>
</dbReference>
<protein>
    <recommendedName>
        <fullName evidence="3">Rhs-family protein</fullName>
    </recommendedName>
</protein>
<reference evidence="1 2" key="1">
    <citation type="submission" date="2013-05" db="EMBL/GenBank/DDBJ databases">
        <title>Genome assembly of Chondromyces apiculatus DSM 436.</title>
        <authorList>
            <person name="Sharma G."/>
            <person name="Khatri I."/>
            <person name="Kaur C."/>
            <person name="Mayilraj S."/>
            <person name="Subramanian S."/>
        </authorList>
    </citation>
    <scope>NUCLEOTIDE SEQUENCE [LARGE SCALE GENOMIC DNA]</scope>
    <source>
        <strain evidence="1 2">DSM 436</strain>
    </source>
</reference>
<evidence type="ECO:0008006" key="3">
    <source>
        <dbReference type="Google" id="ProtNLM"/>
    </source>
</evidence>
<name>A0A017TEH8_9BACT</name>
<proteinExistence type="predicted"/>
<organism evidence="1 2">
    <name type="scientific">Chondromyces apiculatus DSM 436</name>
    <dbReference type="NCBI Taxonomy" id="1192034"/>
    <lineage>
        <taxon>Bacteria</taxon>
        <taxon>Pseudomonadati</taxon>
        <taxon>Myxococcota</taxon>
        <taxon>Polyangia</taxon>
        <taxon>Polyangiales</taxon>
        <taxon>Polyangiaceae</taxon>
        <taxon>Chondromyces</taxon>
    </lineage>
</organism>
<dbReference type="Proteomes" id="UP000019678">
    <property type="component" value="Unassembled WGS sequence"/>
</dbReference>
<accession>A0A017TEH8</accession>
<evidence type="ECO:0000313" key="2">
    <source>
        <dbReference type="Proteomes" id="UP000019678"/>
    </source>
</evidence>
<keyword evidence="2" id="KW-1185">Reference proteome</keyword>
<evidence type="ECO:0000313" key="1">
    <source>
        <dbReference type="EMBL" id="EYF07327.1"/>
    </source>
</evidence>